<dbReference type="EMBL" id="CP043661">
    <property type="protein sequence ID" value="QNE20858.1"/>
    <property type="molecule type" value="Genomic_DNA"/>
</dbReference>
<evidence type="ECO:0000313" key="2">
    <source>
        <dbReference type="Proteomes" id="UP000515563"/>
    </source>
</evidence>
<reference evidence="2" key="1">
    <citation type="submission" date="2019-09" db="EMBL/GenBank/DDBJ databases">
        <title>Antimicrobial potential of Antarctic Bacteria.</title>
        <authorList>
            <person name="Benaud N."/>
            <person name="Edwards R.J."/>
            <person name="Ferrari B.C."/>
        </authorList>
    </citation>
    <scope>NUCLEOTIDE SEQUENCE [LARGE SCALE GENOMIC DNA]</scope>
    <source>
        <strain evidence="2">SPB151</strain>
    </source>
</reference>
<sequence>MNYDEFNTEYTRVLDKIKSGTCSWSELSGHVTRLRKATAGLTKPVERNQVDSDLAALGQMVDLSRRTNDREDVWTITSEAVRRASSGEGTVADRIGRIEASINEITDLANRNSDEREALMQSTSTLRILHSSLQSSLRAEQAEQQKAGVR</sequence>
<evidence type="ECO:0000313" key="1">
    <source>
        <dbReference type="EMBL" id="QNE20858.1"/>
    </source>
</evidence>
<gene>
    <name evidence="1" type="ORF">F1D05_26770</name>
</gene>
<organism evidence="1 2">
    <name type="scientific">Kribbella qitaiheensis</name>
    <dbReference type="NCBI Taxonomy" id="1544730"/>
    <lineage>
        <taxon>Bacteria</taxon>
        <taxon>Bacillati</taxon>
        <taxon>Actinomycetota</taxon>
        <taxon>Actinomycetes</taxon>
        <taxon>Propionibacteriales</taxon>
        <taxon>Kribbellaceae</taxon>
        <taxon>Kribbella</taxon>
    </lineage>
</organism>
<dbReference type="AlphaFoldDB" id="A0A7G6X3P3"/>
<dbReference type="Proteomes" id="UP000515563">
    <property type="component" value="Chromosome"/>
</dbReference>
<name>A0A7G6X3P3_9ACTN</name>
<dbReference type="RefSeq" id="WP_185443258.1">
    <property type="nucleotide sequence ID" value="NZ_CP043661.1"/>
</dbReference>
<reference evidence="1 2" key="2">
    <citation type="journal article" date="2020" name="Microbiol. Resour. Announc.">
        <title>Antarctic desert soil bacteria exhibit high novel natural product potential, evaluated through long-read genome sequencing and comparative genomics.</title>
        <authorList>
            <person name="Benaud N."/>
            <person name="Edwards R.J."/>
            <person name="Amos T.G."/>
            <person name="D'Agostino P.M."/>
            <person name="Gutierrez-Chavez C."/>
            <person name="Montgomery K."/>
            <person name="Nicetic I."/>
            <person name="Ferrari B.C."/>
        </authorList>
    </citation>
    <scope>NUCLEOTIDE SEQUENCE [LARGE SCALE GENOMIC DNA]</scope>
    <source>
        <strain evidence="1 2">SPB151</strain>
    </source>
</reference>
<proteinExistence type="predicted"/>
<accession>A0A7G6X3P3</accession>
<protein>
    <submittedName>
        <fullName evidence="1">Uncharacterized protein</fullName>
    </submittedName>
</protein>
<keyword evidence="2" id="KW-1185">Reference proteome</keyword>
<dbReference type="KEGG" id="kqi:F1D05_26770"/>